<dbReference type="PROSITE" id="PS00518">
    <property type="entry name" value="ZF_RING_1"/>
    <property type="match status" value="1"/>
</dbReference>
<dbReference type="SUPFAM" id="SSF57850">
    <property type="entry name" value="RING/U-box"/>
    <property type="match status" value="1"/>
</dbReference>
<dbReference type="GO" id="GO:0005737">
    <property type="term" value="C:cytoplasm"/>
    <property type="evidence" value="ECO:0007669"/>
    <property type="project" value="UniProtKB-SubCell"/>
</dbReference>
<proteinExistence type="predicted"/>
<dbReference type="SMART" id="SM00589">
    <property type="entry name" value="PRY"/>
    <property type="match status" value="1"/>
</dbReference>
<dbReference type="InterPro" id="IPR027370">
    <property type="entry name" value="Znf-RING_euk"/>
</dbReference>
<accession>A0ABD2FIA4</accession>
<dbReference type="SMART" id="SM00336">
    <property type="entry name" value="BBOX"/>
    <property type="match status" value="1"/>
</dbReference>
<dbReference type="Gene3D" id="3.30.40.10">
    <property type="entry name" value="Zinc/RING finger domain, C3HC4 (zinc finger)"/>
    <property type="match status" value="1"/>
</dbReference>
<dbReference type="EMBL" id="JBIYXZ010002089">
    <property type="protein sequence ID" value="KAL3041287.1"/>
    <property type="molecule type" value="Genomic_DNA"/>
</dbReference>
<dbReference type="InterPro" id="IPR013083">
    <property type="entry name" value="Znf_RING/FYVE/PHD"/>
</dbReference>
<dbReference type="Pfam" id="PF00643">
    <property type="entry name" value="zf-B_box"/>
    <property type="match status" value="1"/>
</dbReference>
<dbReference type="InterPro" id="IPR017907">
    <property type="entry name" value="Znf_RING_CS"/>
</dbReference>
<dbReference type="AlphaFoldDB" id="A0ABD2FIA4"/>
<dbReference type="PROSITE" id="PS50089">
    <property type="entry name" value="ZF_RING_2"/>
    <property type="match status" value="1"/>
</dbReference>
<feature type="domain" description="B30.2/SPRY" evidence="8">
    <location>
        <begin position="268"/>
        <end position="462"/>
    </location>
</feature>
<evidence type="ECO:0000256" key="4">
    <source>
        <dbReference type="PROSITE-ProRule" id="PRU00024"/>
    </source>
</evidence>
<keyword evidence="2 4" id="KW-0863">Zinc-finger</keyword>
<dbReference type="InterPro" id="IPR043136">
    <property type="entry name" value="B30.2/SPRY_sf"/>
</dbReference>
<keyword evidence="1" id="KW-0479">Metal-binding</keyword>
<dbReference type="SMART" id="SM00504">
    <property type="entry name" value="Ubox"/>
    <property type="match status" value="1"/>
</dbReference>
<dbReference type="InterPro" id="IPR001841">
    <property type="entry name" value="Znf_RING"/>
</dbReference>
<dbReference type="InterPro" id="IPR050143">
    <property type="entry name" value="TRIM/RBCC"/>
</dbReference>
<dbReference type="Gene3D" id="3.30.160.60">
    <property type="entry name" value="Classic Zinc Finger"/>
    <property type="match status" value="1"/>
</dbReference>
<dbReference type="PANTHER" id="PTHR24103">
    <property type="entry name" value="E3 UBIQUITIN-PROTEIN LIGASE TRIM"/>
    <property type="match status" value="1"/>
</dbReference>
<feature type="domain" description="RING-type" evidence="6">
    <location>
        <begin position="11"/>
        <end position="51"/>
    </location>
</feature>
<dbReference type="SUPFAM" id="SSF49899">
    <property type="entry name" value="Concanavalin A-like lectins/glucanases"/>
    <property type="match status" value="1"/>
</dbReference>
<evidence type="ECO:0000313" key="9">
    <source>
        <dbReference type="EMBL" id="KAL3041287.1"/>
    </source>
</evidence>
<feature type="domain" description="B box-type" evidence="7">
    <location>
        <begin position="79"/>
        <end position="120"/>
    </location>
</feature>
<dbReference type="InterPro" id="IPR001870">
    <property type="entry name" value="B30.2/SPRY"/>
</dbReference>
<dbReference type="SUPFAM" id="SSF57845">
    <property type="entry name" value="B-box zinc-binding domain"/>
    <property type="match status" value="1"/>
</dbReference>
<evidence type="ECO:0000256" key="2">
    <source>
        <dbReference type="ARBA" id="ARBA00022771"/>
    </source>
</evidence>
<sequence length="463" mass="53457">MASRLEEDLCCPVCQEVFRDPVLLSCCHSFCKACLQNWWDGKEVKECPVCRRKSSKEFVLNFALKNLCETFLLERDQRSPEALCSLHSEKLKLFCLDHQQPVCLVCRDSKTHTNHRIRPIDEAAQDLREELQKSLQPFQKKLKLFEEVKVKFDQTAGHLKVQAQQTETQIKEQFKKLHQFLEEEEEARMSALREEEEQKRKMMEEKMEAVSREIAALSHTVRATEEELRAEDVSFLHNYKAAVERLQRPLLEDPQLPSGALIDQAKHLGNLSFNIWTKMKDMVSYSPLILDPNTAHPNLILSEDLTRVRAGGEREKQELPDNPERFDSYSHVLGSEGFNSGTHSWDVQVTDSTQWALGVSAESAQRKGLIQSGFWRIGFFKGKYSARSPPAPNTPLSLKKKLQRVRVNLDWNRGKLSFSDPDTNTHIHTFTHTFTEKMFPYISTEEEVKILPLKVCVTVDQSR</sequence>
<dbReference type="Pfam" id="PF00622">
    <property type="entry name" value="SPRY"/>
    <property type="match status" value="1"/>
</dbReference>
<dbReference type="Gene3D" id="2.60.120.920">
    <property type="match status" value="1"/>
</dbReference>
<evidence type="ECO:0000256" key="1">
    <source>
        <dbReference type="ARBA" id="ARBA00022723"/>
    </source>
</evidence>
<dbReference type="CDD" id="cd12893">
    <property type="entry name" value="SPRY_PRY_TRIM35"/>
    <property type="match status" value="1"/>
</dbReference>
<evidence type="ECO:0000256" key="3">
    <source>
        <dbReference type="ARBA" id="ARBA00022833"/>
    </source>
</evidence>
<dbReference type="InterPro" id="IPR003879">
    <property type="entry name" value="Butyrophylin_SPRY"/>
</dbReference>
<reference evidence="9 10" key="1">
    <citation type="journal article" date="2022" name="G3 (Bethesda)">
        <title>Evaluating Illumina-, Nanopore-, and PacBio-based genome assembly strategies with the bald notothen, Trematomus borchgrevinki.</title>
        <authorList>
            <person name="Rayamajhi N."/>
            <person name="Cheng C.C."/>
            <person name="Catchen J.M."/>
        </authorList>
    </citation>
    <scope>NUCLEOTIDE SEQUENCE [LARGE SCALE GENOMIC DNA]</scope>
    <source>
        <strain evidence="9">AGRC-2024</strain>
    </source>
</reference>
<dbReference type="Pfam" id="PF13765">
    <property type="entry name" value="PRY"/>
    <property type="match status" value="1"/>
</dbReference>
<dbReference type="GO" id="GO:0008270">
    <property type="term" value="F:zinc ion binding"/>
    <property type="evidence" value="ECO:0007669"/>
    <property type="project" value="UniProtKB-KW"/>
</dbReference>
<dbReference type="InterPro" id="IPR013320">
    <property type="entry name" value="ConA-like_dom_sf"/>
</dbReference>
<dbReference type="FunFam" id="2.60.120.920:FF:000004">
    <property type="entry name" value="Butyrophilin subfamily 1 member A1"/>
    <property type="match status" value="1"/>
</dbReference>
<keyword evidence="10" id="KW-1185">Reference proteome</keyword>
<gene>
    <name evidence="9" type="ORF">OYC64_019480</name>
</gene>
<evidence type="ECO:0008006" key="11">
    <source>
        <dbReference type="Google" id="ProtNLM"/>
    </source>
</evidence>
<dbReference type="PROSITE" id="PS50119">
    <property type="entry name" value="ZF_BBOX"/>
    <property type="match status" value="1"/>
</dbReference>
<protein>
    <recommendedName>
        <fullName evidence="11">Nuclear factor 7, brain-like</fullName>
    </recommendedName>
</protein>
<evidence type="ECO:0000259" key="8">
    <source>
        <dbReference type="PROSITE" id="PS50188"/>
    </source>
</evidence>
<keyword evidence="5" id="KW-0175">Coiled coil</keyword>
<dbReference type="PRINTS" id="PR01407">
    <property type="entry name" value="BUTYPHLNCDUF"/>
</dbReference>
<evidence type="ECO:0000259" key="7">
    <source>
        <dbReference type="PROSITE" id="PS50119"/>
    </source>
</evidence>
<name>A0ABD2FIA4_PAGBO</name>
<organism evidence="9 10">
    <name type="scientific">Pagothenia borchgrevinki</name>
    <name type="common">Bald rockcod</name>
    <name type="synonym">Trematomus borchgrevinki</name>
    <dbReference type="NCBI Taxonomy" id="8213"/>
    <lineage>
        <taxon>Eukaryota</taxon>
        <taxon>Metazoa</taxon>
        <taxon>Chordata</taxon>
        <taxon>Craniata</taxon>
        <taxon>Vertebrata</taxon>
        <taxon>Euteleostomi</taxon>
        <taxon>Actinopterygii</taxon>
        <taxon>Neopterygii</taxon>
        <taxon>Teleostei</taxon>
        <taxon>Neoteleostei</taxon>
        <taxon>Acanthomorphata</taxon>
        <taxon>Eupercaria</taxon>
        <taxon>Perciformes</taxon>
        <taxon>Notothenioidei</taxon>
        <taxon>Nototheniidae</taxon>
        <taxon>Pagothenia</taxon>
    </lineage>
</organism>
<evidence type="ECO:0000259" key="6">
    <source>
        <dbReference type="PROSITE" id="PS50089"/>
    </source>
</evidence>
<dbReference type="Proteomes" id="UP001619887">
    <property type="component" value="Unassembled WGS sequence"/>
</dbReference>
<dbReference type="SMART" id="SM00449">
    <property type="entry name" value="SPRY"/>
    <property type="match status" value="1"/>
</dbReference>
<evidence type="ECO:0000313" key="10">
    <source>
        <dbReference type="Proteomes" id="UP001619887"/>
    </source>
</evidence>
<dbReference type="InterPro" id="IPR006574">
    <property type="entry name" value="PRY"/>
</dbReference>
<comment type="caution">
    <text evidence="9">The sequence shown here is derived from an EMBL/GenBank/DDBJ whole genome shotgun (WGS) entry which is preliminary data.</text>
</comment>
<dbReference type="Pfam" id="PF13445">
    <property type="entry name" value="zf-RING_UBOX"/>
    <property type="match status" value="1"/>
</dbReference>
<keyword evidence="3" id="KW-0862">Zinc</keyword>
<dbReference type="PROSITE" id="PS50188">
    <property type="entry name" value="B302_SPRY"/>
    <property type="match status" value="1"/>
</dbReference>
<dbReference type="InterPro" id="IPR000315">
    <property type="entry name" value="Znf_B-box"/>
</dbReference>
<evidence type="ECO:0000256" key="5">
    <source>
        <dbReference type="SAM" id="Coils"/>
    </source>
</evidence>
<feature type="coiled-coil region" evidence="5">
    <location>
        <begin position="163"/>
        <end position="227"/>
    </location>
</feature>
<dbReference type="InterPro" id="IPR003613">
    <property type="entry name" value="Ubox_domain"/>
</dbReference>
<dbReference type="SMART" id="SM00184">
    <property type="entry name" value="RING"/>
    <property type="match status" value="1"/>
</dbReference>
<dbReference type="InterPro" id="IPR003877">
    <property type="entry name" value="SPRY_dom"/>
</dbReference>
<reference evidence="9 10" key="2">
    <citation type="journal article" date="2024" name="G3 (Bethesda)">
        <title>The genome of the cryopelagic Antarctic bald notothen, Trematomus borchgrevinki.</title>
        <authorList>
            <person name="Rayamajhi N."/>
            <person name="Rivera-Colon A.G."/>
            <person name="Minhas B.F."/>
            <person name="Cheng C.C."/>
            <person name="Catchen J.M."/>
        </authorList>
    </citation>
    <scope>NUCLEOTIDE SEQUENCE [LARGE SCALE GENOMIC DNA]</scope>
    <source>
        <strain evidence="9">AGRC-2024</strain>
    </source>
</reference>